<evidence type="ECO:0000256" key="1">
    <source>
        <dbReference type="ARBA" id="ARBA00023012"/>
    </source>
</evidence>
<dbReference type="Gene3D" id="1.20.120.160">
    <property type="entry name" value="HPT domain"/>
    <property type="match status" value="1"/>
</dbReference>
<dbReference type="InterPro" id="IPR008207">
    <property type="entry name" value="Sig_transdc_His_kin_Hpt_dom"/>
</dbReference>
<dbReference type="RefSeq" id="WP_274052576.1">
    <property type="nucleotide sequence ID" value="NZ_CP059693.1"/>
</dbReference>
<dbReference type="SUPFAM" id="SSF47226">
    <property type="entry name" value="Histidine-containing phosphotransfer domain, HPT domain"/>
    <property type="match status" value="1"/>
</dbReference>
<keyword evidence="5" id="KW-1185">Reference proteome</keyword>
<dbReference type="InterPro" id="IPR036641">
    <property type="entry name" value="HPT_dom_sf"/>
</dbReference>
<keyword evidence="2" id="KW-0597">Phosphoprotein</keyword>
<gene>
    <name evidence="4" type="ORF">H3N35_02120</name>
</gene>
<protein>
    <submittedName>
        <fullName evidence="4">Hpt domain-containing protein</fullName>
    </submittedName>
</protein>
<feature type="domain" description="HPt" evidence="3">
    <location>
        <begin position="20"/>
        <end position="115"/>
    </location>
</feature>
<dbReference type="Proteomes" id="UP001215231">
    <property type="component" value="Chromosome"/>
</dbReference>
<dbReference type="Pfam" id="PF01627">
    <property type="entry name" value="Hpt"/>
    <property type="match status" value="1"/>
</dbReference>
<evidence type="ECO:0000256" key="2">
    <source>
        <dbReference type="PROSITE-ProRule" id="PRU00110"/>
    </source>
</evidence>
<name>A0ABY7VF09_9GAMM</name>
<dbReference type="PROSITE" id="PS50894">
    <property type="entry name" value="HPT"/>
    <property type="match status" value="1"/>
</dbReference>
<organism evidence="4 5">
    <name type="scientific">Thalassomonas haliotis</name>
    <dbReference type="NCBI Taxonomy" id="485448"/>
    <lineage>
        <taxon>Bacteria</taxon>
        <taxon>Pseudomonadati</taxon>
        <taxon>Pseudomonadota</taxon>
        <taxon>Gammaproteobacteria</taxon>
        <taxon>Alteromonadales</taxon>
        <taxon>Colwelliaceae</taxon>
        <taxon>Thalassomonas</taxon>
    </lineage>
</organism>
<evidence type="ECO:0000259" key="3">
    <source>
        <dbReference type="PROSITE" id="PS50894"/>
    </source>
</evidence>
<reference evidence="4 5" key="1">
    <citation type="journal article" date="2022" name="Mar. Drugs">
        <title>Bioassay-Guided Fractionation Leads to the Detection of Cholic Acid Generated by the Rare Thalassomonas sp.</title>
        <authorList>
            <person name="Pheiffer F."/>
            <person name="Schneider Y.K."/>
            <person name="Hansen E.H."/>
            <person name="Andersen J.H."/>
            <person name="Isaksson J."/>
            <person name="Busche T."/>
            <person name="R C."/>
            <person name="Kalinowski J."/>
            <person name="Zyl L.V."/>
            <person name="Trindade M."/>
        </authorList>
    </citation>
    <scope>NUCLEOTIDE SEQUENCE [LARGE SCALE GENOMIC DNA]</scope>
    <source>
        <strain evidence="4 5">A5K-61T</strain>
    </source>
</reference>
<dbReference type="EMBL" id="CP059693">
    <property type="protein sequence ID" value="WDE12305.1"/>
    <property type="molecule type" value="Genomic_DNA"/>
</dbReference>
<proteinExistence type="predicted"/>
<evidence type="ECO:0000313" key="4">
    <source>
        <dbReference type="EMBL" id="WDE12305.1"/>
    </source>
</evidence>
<feature type="modified residue" description="Phosphohistidine" evidence="2">
    <location>
        <position position="59"/>
    </location>
</feature>
<evidence type="ECO:0000313" key="5">
    <source>
        <dbReference type="Proteomes" id="UP001215231"/>
    </source>
</evidence>
<sequence length="115" mass="13053">MLDVNQLDEELLNGYLEQLDKSIIAKMLDLYIQQSRIYLEEISAAVEADSQEQWQDRCHKMKGAAGSIGLKQLHAKLVMAEKFSEAQSQKRQLLTDILALNETATAAFKAWLEQV</sequence>
<accession>A0ABY7VF09</accession>
<keyword evidence="1" id="KW-0902">Two-component regulatory system</keyword>